<feature type="non-terminal residue" evidence="2">
    <location>
        <position position="1"/>
    </location>
</feature>
<evidence type="ECO:0000313" key="3">
    <source>
        <dbReference type="Proteomes" id="UP000193922"/>
    </source>
</evidence>
<dbReference type="GeneID" id="63800946"/>
<protein>
    <submittedName>
        <fullName evidence="2">DUF908-domain-containing protein</fullName>
    </submittedName>
</protein>
<name>A0A1Y1W4S2_9FUNG</name>
<reference evidence="2 3" key="1">
    <citation type="submission" date="2016-07" db="EMBL/GenBank/DDBJ databases">
        <title>Pervasive Adenine N6-methylation of Active Genes in Fungi.</title>
        <authorList>
            <consortium name="DOE Joint Genome Institute"/>
            <person name="Mondo S.J."/>
            <person name="Dannebaum R.O."/>
            <person name="Kuo R.C."/>
            <person name="Labutti K."/>
            <person name="Haridas S."/>
            <person name="Kuo A."/>
            <person name="Salamov A."/>
            <person name="Ahrendt S.R."/>
            <person name="Lipzen A."/>
            <person name="Sullivan W."/>
            <person name="Andreopoulos W.B."/>
            <person name="Clum A."/>
            <person name="Lindquist E."/>
            <person name="Daum C."/>
            <person name="Ramamoorthy G.K."/>
            <person name="Gryganskyi A."/>
            <person name="Culley D."/>
            <person name="Magnuson J.K."/>
            <person name="James T.Y."/>
            <person name="O'Malley M.A."/>
            <person name="Stajich J.E."/>
            <person name="Spatafora J.W."/>
            <person name="Visel A."/>
            <person name="Grigoriev I.V."/>
        </authorList>
    </citation>
    <scope>NUCLEOTIDE SEQUENCE [LARGE SCALE GENOMIC DNA]</scope>
    <source>
        <strain evidence="2 3">ATCC 12442</strain>
    </source>
</reference>
<proteinExistence type="predicted"/>
<dbReference type="RefSeq" id="XP_040742303.1">
    <property type="nucleotide sequence ID" value="XM_040884298.1"/>
</dbReference>
<dbReference type="Proteomes" id="UP000193922">
    <property type="component" value="Unassembled WGS sequence"/>
</dbReference>
<accession>A0A1Y1W4S2</accession>
<dbReference type="InterPro" id="IPR010309">
    <property type="entry name" value="E3_Ub_ligase_DUF908"/>
</dbReference>
<sequence>KIKKQHHKRLNFPAQEIQQLREALENDPVDTLAATLQAYHEWRFVRGDMYHWIKVLNRFDGILADVCSKYNLSVPQAQAFDSGTQSLLVAILSFSCQLLENCINRNLYSSTDRLDLLLNTSDHAVLECTLRI</sequence>
<dbReference type="Pfam" id="PF06012">
    <property type="entry name" value="DUF908"/>
    <property type="match status" value="1"/>
</dbReference>
<feature type="domain" description="DUF908" evidence="1">
    <location>
        <begin position="83"/>
        <end position="132"/>
    </location>
</feature>
<dbReference type="OrthoDB" id="8068875at2759"/>
<dbReference type="STRING" id="61395.A0A1Y1W4S2"/>
<organism evidence="2 3">
    <name type="scientific">Linderina pennispora</name>
    <dbReference type="NCBI Taxonomy" id="61395"/>
    <lineage>
        <taxon>Eukaryota</taxon>
        <taxon>Fungi</taxon>
        <taxon>Fungi incertae sedis</taxon>
        <taxon>Zoopagomycota</taxon>
        <taxon>Kickxellomycotina</taxon>
        <taxon>Kickxellomycetes</taxon>
        <taxon>Kickxellales</taxon>
        <taxon>Kickxellaceae</taxon>
        <taxon>Linderina</taxon>
    </lineage>
</organism>
<dbReference type="EMBL" id="MCFD01000009">
    <property type="protein sequence ID" value="ORX68521.1"/>
    <property type="molecule type" value="Genomic_DNA"/>
</dbReference>
<keyword evidence="3" id="KW-1185">Reference proteome</keyword>
<evidence type="ECO:0000313" key="2">
    <source>
        <dbReference type="EMBL" id="ORX68521.1"/>
    </source>
</evidence>
<comment type="caution">
    <text evidence="2">The sequence shown here is derived from an EMBL/GenBank/DDBJ whole genome shotgun (WGS) entry which is preliminary data.</text>
</comment>
<evidence type="ECO:0000259" key="1">
    <source>
        <dbReference type="Pfam" id="PF06012"/>
    </source>
</evidence>
<gene>
    <name evidence="2" type="ORF">DL89DRAFT_215904</name>
</gene>
<feature type="non-terminal residue" evidence="2">
    <location>
        <position position="132"/>
    </location>
</feature>
<dbReference type="AlphaFoldDB" id="A0A1Y1W4S2"/>